<feature type="domain" description="Sialidase" evidence="2">
    <location>
        <begin position="60"/>
        <end position="329"/>
    </location>
</feature>
<dbReference type="PANTHER" id="PTHR43752:SF2">
    <property type="entry name" value="BNR_ASP-BOX REPEAT FAMILY PROTEIN"/>
    <property type="match status" value="1"/>
</dbReference>
<comment type="caution">
    <text evidence="3">The sequence shown here is derived from an EMBL/GenBank/DDBJ whole genome shotgun (WGS) entry which is preliminary data.</text>
</comment>
<dbReference type="InterPro" id="IPR036278">
    <property type="entry name" value="Sialidase_sf"/>
</dbReference>
<proteinExistence type="predicted"/>
<sequence>MKNTLLLYFPFFICISHAFAQSDSVGKVVPGIEHFEFVFEGEMPFEQCHASSIEVLGDGRYMMVWFAGTHEKNDDVGIWMAQGRPGNWSFPKLLVKVRNDAHWNPVLFQNPAGRLFLYFKVGKEIDDWETWYIHSDDLGNTWSNPEELMPGDQGGRGPVRNHVLVLSNGTWLAPASIEKNRVWNAFVDASSDYGKTWVKSDTLELDRQLINGEGVIQPALWESCPGQVHMLLRTSTGKIGRSDSNDYGETWSPVYLTDLPNNNSGIDVAHMGGKSLALAYNPVGKNWGSRYPMTLAISEDNGDSWPFKIDIEVGKEGNEFSYPSLLYEAGHLVLCYTWNRTNIRFVKIRM</sequence>
<dbReference type="PANTHER" id="PTHR43752">
    <property type="entry name" value="BNR/ASP-BOX REPEAT FAMILY PROTEIN"/>
    <property type="match status" value="1"/>
</dbReference>
<keyword evidence="1" id="KW-0732">Signal</keyword>
<dbReference type="SUPFAM" id="SSF50939">
    <property type="entry name" value="Sialidases"/>
    <property type="match status" value="1"/>
</dbReference>
<feature type="chain" id="PRO_5003847165" evidence="1">
    <location>
        <begin position="21"/>
        <end position="350"/>
    </location>
</feature>
<gene>
    <name evidence="3" type="ORF">B879_02617</name>
</gene>
<reference evidence="3 4" key="1">
    <citation type="journal article" date="2012" name="J. Bacteriol.">
        <title>Draft Genome Sequence of Cecembia lonarensis Strain LW9T, Isolated from Lonar Lake, a Haloalkaline Lake in India.</title>
        <authorList>
            <person name="Shivaji S."/>
            <person name="Ara S."/>
            <person name="Singh A."/>
            <person name="Pinnaka A.K."/>
        </authorList>
    </citation>
    <scope>NUCLEOTIDE SEQUENCE [LARGE SCALE GENOMIC DNA]</scope>
    <source>
        <strain evidence="3 4">LW9</strain>
    </source>
</reference>
<dbReference type="OrthoDB" id="41724at2"/>
<evidence type="ECO:0000313" key="3">
    <source>
        <dbReference type="EMBL" id="EKB48775.1"/>
    </source>
</evidence>
<dbReference type="RefSeq" id="WP_009185640.1">
    <property type="nucleotide sequence ID" value="NZ_AMGM01000042.1"/>
</dbReference>
<evidence type="ECO:0000256" key="1">
    <source>
        <dbReference type="SAM" id="SignalP"/>
    </source>
</evidence>
<keyword evidence="4" id="KW-1185">Reference proteome</keyword>
<evidence type="ECO:0000313" key="4">
    <source>
        <dbReference type="Proteomes" id="UP000004478"/>
    </source>
</evidence>
<dbReference type="AlphaFoldDB" id="K1KXI3"/>
<protein>
    <submittedName>
        <fullName evidence="3">Putative neuraminidase (Sialidase)</fullName>
    </submittedName>
</protein>
<dbReference type="CDD" id="cd15482">
    <property type="entry name" value="Sialidase_non-viral"/>
    <property type="match status" value="1"/>
</dbReference>
<feature type="signal peptide" evidence="1">
    <location>
        <begin position="1"/>
        <end position="20"/>
    </location>
</feature>
<dbReference type="InterPro" id="IPR011040">
    <property type="entry name" value="Sialidase"/>
</dbReference>
<dbReference type="EMBL" id="AMGM01000042">
    <property type="protein sequence ID" value="EKB48775.1"/>
    <property type="molecule type" value="Genomic_DNA"/>
</dbReference>
<evidence type="ECO:0000259" key="2">
    <source>
        <dbReference type="Pfam" id="PF13088"/>
    </source>
</evidence>
<dbReference type="PATRIC" id="fig|1225176.3.peg.2785"/>
<dbReference type="Pfam" id="PF13088">
    <property type="entry name" value="BNR_2"/>
    <property type="match status" value="1"/>
</dbReference>
<organism evidence="3 4">
    <name type="scientific">Cecembia lonarensis (strain CCUG 58316 / KCTC 22772 / LW9)</name>
    <dbReference type="NCBI Taxonomy" id="1225176"/>
    <lineage>
        <taxon>Bacteria</taxon>
        <taxon>Pseudomonadati</taxon>
        <taxon>Bacteroidota</taxon>
        <taxon>Cytophagia</taxon>
        <taxon>Cytophagales</taxon>
        <taxon>Cyclobacteriaceae</taxon>
        <taxon>Cecembia</taxon>
    </lineage>
</organism>
<dbReference type="Proteomes" id="UP000004478">
    <property type="component" value="Unassembled WGS sequence"/>
</dbReference>
<name>K1KXI3_CECL9</name>
<accession>K1KXI3</accession>
<dbReference type="Gene3D" id="2.120.10.10">
    <property type="match status" value="1"/>
</dbReference>